<comment type="subunit">
    <text evidence="3">Interacts with 100S ribosomes.</text>
</comment>
<evidence type="ECO:0000259" key="4">
    <source>
        <dbReference type="Pfam" id="PF16321"/>
    </source>
</evidence>
<dbReference type="PANTHER" id="PTHR33231">
    <property type="entry name" value="30S RIBOSOMAL PROTEIN"/>
    <property type="match status" value="1"/>
</dbReference>
<comment type="caution">
    <text evidence="5">The sequence shown here is derived from an EMBL/GenBank/DDBJ whole genome shotgun (WGS) entry which is preliminary data.</text>
</comment>
<dbReference type="InterPro" id="IPR050574">
    <property type="entry name" value="HPF/YfiA_ribosome-assoc"/>
</dbReference>
<keyword evidence="6" id="KW-1185">Reference proteome</keyword>
<evidence type="ECO:0000256" key="3">
    <source>
        <dbReference type="HAMAP-Rule" id="MF_00839"/>
    </source>
</evidence>
<dbReference type="NCBIfam" id="TIGR00741">
    <property type="entry name" value="yfiA"/>
    <property type="match status" value="1"/>
</dbReference>
<name>A0A6I4P8E6_9MICO</name>
<dbReference type="InterPro" id="IPR038416">
    <property type="entry name" value="Ribosom_S30AE_C_sf"/>
</dbReference>
<dbReference type="Proteomes" id="UP000438182">
    <property type="component" value="Unassembled WGS sequence"/>
</dbReference>
<comment type="function">
    <text evidence="3">Required for dimerization of active 70S ribosomes into 100S ribosomes in stationary phase; 100S ribosomes are translationally inactive and sometimes present during exponential growth.</text>
</comment>
<keyword evidence="1 3" id="KW-0963">Cytoplasm</keyword>
<dbReference type="GO" id="GO:0043024">
    <property type="term" value="F:ribosomal small subunit binding"/>
    <property type="evidence" value="ECO:0007669"/>
    <property type="project" value="TreeGrafter"/>
</dbReference>
<evidence type="ECO:0000256" key="1">
    <source>
        <dbReference type="ARBA" id="ARBA00022490"/>
    </source>
</evidence>
<dbReference type="Gene3D" id="3.30.160.100">
    <property type="entry name" value="Ribosome hibernation promotion factor-like"/>
    <property type="match status" value="1"/>
</dbReference>
<dbReference type="Pfam" id="PF02482">
    <property type="entry name" value="Ribosomal_S30AE"/>
    <property type="match status" value="1"/>
</dbReference>
<accession>A0A6I4P8E6</accession>
<dbReference type="Pfam" id="PF16321">
    <property type="entry name" value="Ribosom_S30AE_C"/>
    <property type="match status" value="1"/>
</dbReference>
<dbReference type="GO" id="GO:0022627">
    <property type="term" value="C:cytosolic small ribosomal subunit"/>
    <property type="evidence" value="ECO:0007669"/>
    <property type="project" value="TreeGrafter"/>
</dbReference>
<dbReference type="InterPro" id="IPR032528">
    <property type="entry name" value="Ribosom_S30AE_C"/>
</dbReference>
<comment type="subcellular location">
    <subcellularLocation>
        <location evidence="3">Cytoplasm</location>
    </subcellularLocation>
</comment>
<dbReference type="GO" id="GO:0045900">
    <property type="term" value="P:negative regulation of translational elongation"/>
    <property type="evidence" value="ECO:0007669"/>
    <property type="project" value="TreeGrafter"/>
</dbReference>
<keyword evidence="2 3" id="KW-0810">Translation regulation</keyword>
<evidence type="ECO:0000313" key="5">
    <source>
        <dbReference type="EMBL" id="MWC00325.1"/>
    </source>
</evidence>
<sequence>MELHIVGRNLEVTDRFRDYVEEKAEKIGSLDGKADTLHIKATRHNERNNAAVPDRVELTLVGKGPVIRAESDGVDKYAAFDAALARLLEQCRRAKDRRKAHRPHHGSVSLGRQAESGFADVAVQAATVEVLEQVRTGSIPAIDELETDETDEYSPVVIRQKVFAATPMSVDDALYYMELVGHDFYLFVDAETARPSVVYRRKGWDYGVIGLDTTPAAD</sequence>
<dbReference type="PANTHER" id="PTHR33231:SF1">
    <property type="entry name" value="30S RIBOSOMAL PROTEIN"/>
    <property type="match status" value="1"/>
</dbReference>
<evidence type="ECO:0000313" key="6">
    <source>
        <dbReference type="Proteomes" id="UP000438182"/>
    </source>
</evidence>
<dbReference type="InterPro" id="IPR036567">
    <property type="entry name" value="RHF-like"/>
</dbReference>
<dbReference type="CDD" id="cd00552">
    <property type="entry name" value="RaiA"/>
    <property type="match status" value="1"/>
</dbReference>
<comment type="similarity">
    <text evidence="3">Belongs to the HPF/YfiA ribosome-associated protein family. Long HPF subfamily.</text>
</comment>
<evidence type="ECO:0000256" key="2">
    <source>
        <dbReference type="ARBA" id="ARBA00022845"/>
    </source>
</evidence>
<protein>
    <recommendedName>
        <fullName evidence="3">Ribosome hibernation promoting factor</fullName>
        <shortName evidence="3">HPF</shortName>
    </recommendedName>
</protein>
<reference evidence="5 6" key="1">
    <citation type="submission" date="2019-12" db="EMBL/GenBank/DDBJ databases">
        <authorList>
            <person name="Kim Y.S."/>
        </authorList>
    </citation>
    <scope>NUCLEOTIDE SEQUENCE [LARGE SCALE GENOMIC DNA]</scope>
    <source>
        <strain evidence="5 6">MMS17-SY077</strain>
    </source>
</reference>
<proteinExistence type="inferred from homology"/>
<organism evidence="5 6">
    <name type="scientific">Agromyces seonyuensis</name>
    <dbReference type="NCBI Taxonomy" id="2662446"/>
    <lineage>
        <taxon>Bacteria</taxon>
        <taxon>Bacillati</taxon>
        <taxon>Actinomycetota</taxon>
        <taxon>Actinomycetes</taxon>
        <taxon>Micrococcales</taxon>
        <taxon>Microbacteriaceae</taxon>
        <taxon>Agromyces</taxon>
    </lineage>
</organism>
<dbReference type="FunFam" id="3.30.505.50:FF:000002">
    <property type="entry name" value="Ribosome hibernation promoting factor"/>
    <property type="match status" value="1"/>
</dbReference>
<dbReference type="InterPro" id="IPR003489">
    <property type="entry name" value="RHF/RaiA"/>
</dbReference>
<dbReference type="InterPro" id="IPR034694">
    <property type="entry name" value="HPF_long/plastid"/>
</dbReference>
<dbReference type="AlphaFoldDB" id="A0A6I4P8E6"/>
<dbReference type="SUPFAM" id="SSF69754">
    <property type="entry name" value="Ribosome binding protein Y (YfiA homologue)"/>
    <property type="match status" value="1"/>
</dbReference>
<feature type="domain" description="Sigma 54 modulation/S30EA ribosomal protein C-terminal" evidence="4">
    <location>
        <begin position="154"/>
        <end position="208"/>
    </location>
</feature>
<dbReference type="EMBL" id="WSTA01000124">
    <property type="protein sequence ID" value="MWC00325.1"/>
    <property type="molecule type" value="Genomic_DNA"/>
</dbReference>
<dbReference type="Gene3D" id="3.30.505.50">
    <property type="entry name" value="Sigma 54 modulation/S30EA ribosomal protein, C-terminal domain"/>
    <property type="match status" value="1"/>
</dbReference>
<dbReference type="HAMAP" id="MF_00839">
    <property type="entry name" value="HPF"/>
    <property type="match status" value="1"/>
</dbReference>
<gene>
    <name evidence="5" type="primary">raiA</name>
    <name evidence="3" type="synonym">hpf</name>
    <name evidence="5" type="ORF">GB864_17425</name>
</gene>